<reference evidence="1 2" key="1">
    <citation type="submission" date="2016-10" db="EMBL/GenBank/DDBJ databases">
        <authorList>
            <person name="de Groot N.N."/>
        </authorList>
    </citation>
    <scope>NUCLEOTIDE SEQUENCE [LARGE SCALE GENOMIC DNA]</scope>
    <source>
        <strain evidence="1 2">DSM 19803</strain>
    </source>
</reference>
<protein>
    <submittedName>
        <fullName evidence="1">Four helix bundle protein</fullName>
    </submittedName>
</protein>
<sequence>MSYRKLEIWQLARDLTIEVHKMTMQLPRFEMYEEASQIRRSMKSVRSNIVEGYGRRRYTNDYMRFIIYALSSNDETIDHLEILYETDSLKDRGLYENLHERLQRLGIKINNFLQTVEKSNKKF</sequence>
<dbReference type="InterPro" id="IPR036583">
    <property type="entry name" value="23S_rRNA_IVS_sf"/>
</dbReference>
<organism evidence="1 2">
    <name type="scientific">Psychroflexus sediminis</name>
    <dbReference type="NCBI Taxonomy" id="470826"/>
    <lineage>
        <taxon>Bacteria</taxon>
        <taxon>Pseudomonadati</taxon>
        <taxon>Bacteroidota</taxon>
        <taxon>Flavobacteriia</taxon>
        <taxon>Flavobacteriales</taxon>
        <taxon>Flavobacteriaceae</taxon>
        <taxon>Psychroflexus</taxon>
    </lineage>
</organism>
<dbReference type="InterPro" id="IPR012657">
    <property type="entry name" value="23S_rRNA-intervening_sequence"/>
</dbReference>
<gene>
    <name evidence="1" type="ORF">SAMN04488027_11257</name>
</gene>
<dbReference type="AlphaFoldDB" id="A0A1G7YH99"/>
<evidence type="ECO:0000313" key="2">
    <source>
        <dbReference type="Proteomes" id="UP000199296"/>
    </source>
</evidence>
<dbReference type="OrthoDB" id="9811959at2"/>
<dbReference type="Proteomes" id="UP000199296">
    <property type="component" value="Unassembled WGS sequence"/>
</dbReference>
<accession>A0A1G7YH99</accession>
<dbReference type="PANTHER" id="PTHR38471:SF2">
    <property type="entry name" value="FOUR HELIX BUNDLE PROTEIN"/>
    <property type="match status" value="1"/>
</dbReference>
<evidence type="ECO:0000313" key="1">
    <source>
        <dbReference type="EMBL" id="SDG95737.1"/>
    </source>
</evidence>
<name>A0A1G7YH99_9FLAO</name>
<dbReference type="RefSeq" id="WP_093368899.1">
    <property type="nucleotide sequence ID" value="NZ_FNCW01000012.1"/>
</dbReference>
<dbReference type="NCBIfam" id="TIGR02436">
    <property type="entry name" value="four helix bundle protein"/>
    <property type="match status" value="1"/>
</dbReference>
<dbReference type="EMBL" id="FNCW01000012">
    <property type="protein sequence ID" value="SDG95737.1"/>
    <property type="molecule type" value="Genomic_DNA"/>
</dbReference>
<dbReference type="STRING" id="470826.SAMN04488027_11257"/>
<dbReference type="PANTHER" id="PTHR38471">
    <property type="entry name" value="FOUR HELIX BUNDLE PROTEIN"/>
    <property type="match status" value="1"/>
</dbReference>
<dbReference type="SUPFAM" id="SSF158446">
    <property type="entry name" value="IVS-encoded protein-like"/>
    <property type="match status" value="1"/>
</dbReference>
<keyword evidence="2" id="KW-1185">Reference proteome</keyword>
<proteinExistence type="predicted"/>
<dbReference type="Pfam" id="PF05635">
    <property type="entry name" value="23S_rRNA_IVP"/>
    <property type="match status" value="1"/>
</dbReference>
<dbReference type="Gene3D" id="1.20.1440.60">
    <property type="entry name" value="23S rRNA-intervening sequence"/>
    <property type="match status" value="1"/>
</dbReference>